<protein>
    <submittedName>
        <fullName evidence="2">11073_t:CDS:1</fullName>
    </submittedName>
</protein>
<evidence type="ECO:0000313" key="2">
    <source>
        <dbReference type="EMBL" id="CAG8455560.1"/>
    </source>
</evidence>
<sequence length="157" mass="17747">MSSFSDSFSNFSTPTNSLPAELSNRDSTSLIFDDSLSLEQLACPICNETSINLFQLNQHLDDAHTDAAIDQRDKIIKWFKNAQSTLMKPLSKTKNISTQMSQMALHVFNDIDANWLDQQSENVTRELWQKEGENDHCSNSSCNKGLNLKNGKNNCRK</sequence>
<evidence type="ECO:0000256" key="1">
    <source>
        <dbReference type="SAM" id="MobiDB-lite"/>
    </source>
</evidence>
<dbReference type="OrthoDB" id="166134at2759"/>
<evidence type="ECO:0000313" key="3">
    <source>
        <dbReference type="Proteomes" id="UP000789706"/>
    </source>
</evidence>
<dbReference type="Proteomes" id="UP000789706">
    <property type="component" value="Unassembled WGS sequence"/>
</dbReference>
<accession>A0A9N8YZ56</accession>
<feature type="compositionally biased region" description="Low complexity" evidence="1">
    <location>
        <begin position="1"/>
        <end position="17"/>
    </location>
</feature>
<keyword evidence="3" id="KW-1185">Reference proteome</keyword>
<proteinExistence type="predicted"/>
<gene>
    <name evidence="2" type="ORF">DEBURN_LOCUS2393</name>
</gene>
<feature type="region of interest" description="Disordered" evidence="1">
    <location>
        <begin position="1"/>
        <end position="22"/>
    </location>
</feature>
<comment type="caution">
    <text evidence="2">The sequence shown here is derived from an EMBL/GenBank/DDBJ whole genome shotgun (WGS) entry which is preliminary data.</text>
</comment>
<name>A0A9N8YZ56_9GLOM</name>
<reference evidence="2" key="1">
    <citation type="submission" date="2021-06" db="EMBL/GenBank/DDBJ databases">
        <authorList>
            <person name="Kallberg Y."/>
            <person name="Tangrot J."/>
            <person name="Rosling A."/>
        </authorList>
    </citation>
    <scope>NUCLEOTIDE SEQUENCE</scope>
    <source>
        <strain evidence="2">AZ414A</strain>
    </source>
</reference>
<dbReference type="AlphaFoldDB" id="A0A9N8YZ56"/>
<dbReference type="EMBL" id="CAJVPK010000131">
    <property type="protein sequence ID" value="CAG8455560.1"/>
    <property type="molecule type" value="Genomic_DNA"/>
</dbReference>
<organism evidence="2 3">
    <name type="scientific">Diversispora eburnea</name>
    <dbReference type="NCBI Taxonomy" id="1213867"/>
    <lineage>
        <taxon>Eukaryota</taxon>
        <taxon>Fungi</taxon>
        <taxon>Fungi incertae sedis</taxon>
        <taxon>Mucoromycota</taxon>
        <taxon>Glomeromycotina</taxon>
        <taxon>Glomeromycetes</taxon>
        <taxon>Diversisporales</taxon>
        <taxon>Diversisporaceae</taxon>
        <taxon>Diversispora</taxon>
    </lineage>
</organism>